<evidence type="ECO:0000256" key="12">
    <source>
        <dbReference type="PROSITE-ProRule" id="PRU00309"/>
    </source>
</evidence>
<dbReference type="InterPro" id="IPR026516">
    <property type="entry name" value="THAP1/10"/>
</dbReference>
<dbReference type="PANTHER" id="PTHR46600">
    <property type="entry name" value="THAP DOMAIN-CONTAINING"/>
    <property type="match status" value="1"/>
</dbReference>
<keyword evidence="9" id="KW-0804">Transcription</keyword>
<keyword evidence="3" id="KW-0479">Metal-binding</keyword>
<dbReference type="PANTHER" id="PTHR46600:SF1">
    <property type="entry name" value="THAP DOMAIN-CONTAINING PROTEIN 1"/>
    <property type="match status" value="1"/>
</dbReference>
<keyword evidence="7" id="KW-0175">Coiled coil</keyword>
<keyword evidence="11" id="KW-0131">Cell cycle</keyword>
<feature type="domain" description="THAP-type" evidence="13">
    <location>
        <begin position="1"/>
        <end position="83"/>
    </location>
</feature>
<evidence type="ECO:0000256" key="3">
    <source>
        <dbReference type="ARBA" id="ARBA00022723"/>
    </source>
</evidence>
<evidence type="ECO:0000256" key="8">
    <source>
        <dbReference type="ARBA" id="ARBA00023125"/>
    </source>
</evidence>
<reference evidence="14 15" key="1">
    <citation type="submission" date="2024-05" db="EMBL/GenBank/DDBJ databases">
        <title>Genetic variation in Jamaican populations of the coffee berry borer (Hypothenemus hampei).</title>
        <authorList>
            <person name="Errbii M."/>
            <person name="Myrie A."/>
        </authorList>
    </citation>
    <scope>NUCLEOTIDE SEQUENCE [LARGE SCALE GENOMIC DNA]</scope>
    <source>
        <strain evidence="14">JA-Hopewell-2020-01-JO</strain>
        <tissue evidence="14">Whole body</tissue>
    </source>
</reference>
<dbReference type="SMART" id="SM00980">
    <property type="entry name" value="THAP"/>
    <property type="match status" value="1"/>
</dbReference>
<evidence type="ECO:0000256" key="6">
    <source>
        <dbReference type="ARBA" id="ARBA00023015"/>
    </source>
</evidence>
<dbReference type="Proteomes" id="UP001566132">
    <property type="component" value="Unassembled WGS sequence"/>
</dbReference>
<evidence type="ECO:0000256" key="2">
    <source>
        <dbReference type="ARBA" id="ARBA00006177"/>
    </source>
</evidence>
<dbReference type="SUPFAM" id="SSF57716">
    <property type="entry name" value="Glucocorticoid receptor-like (DNA-binding domain)"/>
    <property type="match status" value="1"/>
</dbReference>
<evidence type="ECO:0000256" key="11">
    <source>
        <dbReference type="ARBA" id="ARBA00023306"/>
    </source>
</evidence>
<dbReference type="PROSITE" id="PS50950">
    <property type="entry name" value="ZF_THAP"/>
    <property type="match status" value="1"/>
</dbReference>
<comment type="similarity">
    <text evidence="2">Belongs to the THAP1 family.</text>
</comment>
<evidence type="ECO:0000313" key="14">
    <source>
        <dbReference type="EMBL" id="KAL1488537.1"/>
    </source>
</evidence>
<dbReference type="InterPro" id="IPR038441">
    <property type="entry name" value="THAP_Znf_sf"/>
</dbReference>
<evidence type="ECO:0000259" key="13">
    <source>
        <dbReference type="PROSITE" id="PS50950"/>
    </source>
</evidence>
<sequence>MPHNCCVTYCKNNTQKGYRLFRIPSNPERYQAWVELINHPQLYKEARICEYNSEQCHFSEDQFESKRMDGKKLLKPFAIPDLLLNVEDTTQSVENAVPMISTYSGITEIQTAQSTTEENDISLDNIQETSLDDIEETVVSMM</sequence>
<dbReference type="GO" id="GO:0003677">
    <property type="term" value="F:DNA binding"/>
    <property type="evidence" value="ECO:0007669"/>
    <property type="project" value="UniProtKB-UniRule"/>
</dbReference>
<keyword evidence="5" id="KW-0862">Zinc</keyword>
<proteinExistence type="inferred from homology"/>
<keyword evidence="4 12" id="KW-0863">Zinc-finger</keyword>
<dbReference type="EMBL" id="JBDJPC010000014">
    <property type="protein sequence ID" value="KAL1488537.1"/>
    <property type="molecule type" value="Genomic_DNA"/>
</dbReference>
<evidence type="ECO:0000256" key="4">
    <source>
        <dbReference type="ARBA" id="ARBA00022771"/>
    </source>
</evidence>
<keyword evidence="10" id="KW-0539">Nucleus</keyword>
<keyword evidence="6" id="KW-0805">Transcription regulation</keyword>
<evidence type="ECO:0000256" key="5">
    <source>
        <dbReference type="ARBA" id="ARBA00022833"/>
    </source>
</evidence>
<dbReference type="InterPro" id="IPR006612">
    <property type="entry name" value="THAP_Znf"/>
</dbReference>
<dbReference type="GO" id="GO:0008270">
    <property type="term" value="F:zinc ion binding"/>
    <property type="evidence" value="ECO:0007669"/>
    <property type="project" value="UniProtKB-KW"/>
</dbReference>
<evidence type="ECO:0000256" key="1">
    <source>
        <dbReference type="ARBA" id="ARBA00004642"/>
    </source>
</evidence>
<dbReference type="SMART" id="SM00692">
    <property type="entry name" value="DM3"/>
    <property type="match status" value="1"/>
</dbReference>
<comment type="subcellular location">
    <subcellularLocation>
        <location evidence="1">Nucleus</location>
        <location evidence="1">Nucleoplasm</location>
    </subcellularLocation>
</comment>
<gene>
    <name evidence="14" type="ORF">ABEB36_015001</name>
</gene>
<keyword evidence="15" id="KW-1185">Reference proteome</keyword>
<protein>
    <recommendedName>
        <fullName evidence="13">THAP-type domain-containing protein</fullName>
    </recommendedName>
</protein>
<name>A0ABD1E3L2_HYPHA</name>
<dbReference type="GO" id="GO:0005654">
    <property type="term" value="C:nucleoplasm"/>
    <property type="evidence" value="ECO:0007669"/>
    <property type="project" value="UniProtKB-SubCell"/>
</dbReference>
<dbReference type="Pfam" id="PF05485">
    <property type="entry name" value="THAP"/>
    <property type="match status" value="1"/>
</dbReference>
<evidence type="ECO:0000256" key="10">
    <source>
        <dbReference type="ARBA" id="ARBA00023242"/>
    </source>
</evidence>
<organism evidence="14 15">
    <name type="scientific">Hypothenemus hampei</name>
    <name type="common">Coffee berry borer</name>
    <dbReference type="NCBI Taxonomy" id="57062"/>
    <lineage>
        <taxon>Eukaryota</taxon>
        <taxon>Metazoa</taxon>
        <taxon>Ecdysozoa</taxon>
        <taxon>Arthropoda</taxon>
        <taxon>Hexapoda</taxon>
        <taxon>Insecta</taxon>
        <taxon>Pterygota</taxon>
        <taxon>Neoptera</taxon>
        <taxon>Endopterygota</taxon>
        <taxon>Coleoptera</taxon>
        <taxon>Polyphaga</taxon>
        <taxon>Cucujiformia</taxon>
        <taxon>Curculionidae</taxon>
        <taxon>Scolytinae</taxon>
        <taxon>Hypothenemus</taxon>
    </lineage>
</organism>
<comment type="caution">
    <text evidence="14">The sequence shown here is derived from an EMBL/GenBank/DDBJ whole genome shotgun (WGS) entry which is preliminary data.</text>
</comment>
<accession>A0ABD1E3L2</accession>
<dbReference type="Gene3D" id="6.20.210.20">
    <property type="entry name" value="THAP domain"/>
    <property type="match status" value="1"/>
</dbReference>
<evidence type="ECO:0000256" key="9">
    <source>
        <dbReference type="ARBA" id="ARBA00023163"/>
    </source>
</evidence>
<dbReference type="AlphaFoldDB" id="A0ABD1E3L2"/>
<evidence type="ECO:0000313" key="15">
    <source>
        <dbReference type="Proteomes" id="UP001566132"/>
    </source>
</evidence>
<evidence type="ECO:0000256" key="7">
    <source>
        <dbReference type="ARBA" id="ARBA00023054"/>
    </source>
</evidence>
<keyword evidence="8 12" id="KW-0238">DNA-binding</keyword>